<evidence type="ECO:0000256" key="3">
    <source>
        <dbReference type="ARBA" id="ARBA00023239"/>
    </source>
</evidence>
<organism evidence="6 7">
    <name type="scientific">Agathobacter rectalis</name>
    <dbReference type="NCBI Taxonomy" id="39491"/>
    <lineage>
        <taxon>Bacteria</taxon>
        <taxon>Bacillati</taxon>
        <taxon>Bacillota</taxon>
        <taxon>Clostridia</taxon>
        <taxon>Lachnospirales</taxon>
        <taxon>Lachnospiraceae</taxon>
        <taxon>Agathobacter</taxon>
    </lineage>
</organism>
<dbReference type="Proteomes" id="UP000286220">
    <property type="component" value="Unassembled WGS sequence"/>
</dbReference>
<dbReference type="Pfam" id="PF04073">
    <property type="entry name" value="tRNA_edit"/>
    <property type="match status" value="1"/>
</dbReference>
<keyword evidence="2 4" id="KW-0648">Protein biosynthesis</keyword>
<dbReference type="AlphaFoldDB" id="A0A413TZJ6"/>
<accession>A0A413TZJ6</accession>
<comment type="caution">
    <text evidence="6">The sequence shown here is derived from an EMBL/GenBank/DDBJ whole genome shotgun (WGS) entry which is preliminary data.</text>
</comment>
<dbReference type="EC" id="4.2.-.-" evidence="4"/>
<dbReference type="PIRSF" id="PIRSF006181">
    <property type="entry name" value="EbsC_YbaK"/>
    <property type="match status" value="1"/>
</dbReference>
<comment type="similarity">
    <text evidence="1 4">Belongs to the prolyl-tRNA editing family. YbaK/EbsC subfamily.</text>
</comment>
<evidence type="ECO:0000313" key="7">
    <source>
        <dbReference type="Proteomes" id="UP000286220"/>
    </source>
</evidence>
<keyword evidence="3 4" id="KW-0456">Lyase</keyword>
<dbReference type="EMBL" id="QSFZ01000014">
    <property type="protein sequence ID" value="RHA90371.1"/>
    <property type="molecule type" value="Genomic_DNA"/>
</dbReference>
<dbReference type="InterPro" id="IPR007214">
    <property type="entry name" value="YbaK/aa-tRNA-synth-assoc-dom"/>
</dbReference>
<dbReference type="PANTHER" id="PTHR30411:SF0">
    <property type="entry name" value="CYS-TRNA(PRO)_CYS-TRNA(CYS) DEACYLASE YBAK"/>
    <property type="match status" value="1"/>
</dbReference>
<dbReference type="GO" id="GO:0006412">
    <property type="term" value="P:translation"/>
    <property type="evidence" value="ECO:0007669"/>
    <property type="project" value="UniProtKB-KW"/>
</dbReference>
<dbReference type="InterPro" id="IPR004369">
    <property type="entry name" value="Prolyl-tRNA_editing_YbaK/EbsC"/>
</dbReference>
<name>A0A413TZJ6_9FIRM</name>
<dbReference type="PANTHER" id="PTHR30411">
    <property type="entry name" value="CYTOPLASMIC PROTEIN"/>
    <property type="match status" value="1"/>
</dbReference>
<dbReference type="NCBIfam" id="TIGR00011">
    <property type="entry name" value="YbaK_EbsC"/>
    <property type="match status" value="1"/>
</dbReference>
<dbReference type="GO" id="GO:0002161">
    <property type="term" value="F:aminoacyl-tRNA deacylase activity"/>
    <property type="evidence" value="ECO:0007669"/>
    <property type="project" value="InterPro"/>
</dbReference>
<evidence type="ECO:0000256" key="4">
    <source>
        <dbReference type="PIRNR" id="PIRNR006181"/>
    </source>
</evidence>
<evidence type="ECO:0000313" key="6">
    <source>
        <dbReference type="EMBL" id="RHA90371.1"/>
    </source>
</evidence>
<proteinExistence type="inferred from homology"/>
<dbReference type="CDD" id="cd00002">
    <property type="entry name" value="YbaK_deacylase"/>
    <property type="match status" value="1"/>
</dbReference>
<evidence type="ECO:0000256" key="2">
    <source>
        <dbReference type="ARBA" id="ARBA00022917"/>
    </source>
</evidence>
<evidence type="ECO:0000256" key="1">
    <source>
        <dbReference type="ARBA" id="ARBA00009798"/>
    </source>
</evidence>
<dbReference type="Gene3D" id="3.90.960.10">
    <property type="entry name" value="YbaK/aminoacyl-tRNA synthetase-associated domain"/>
    <property type="match status" value="1"/>
</dbReference>
<gene>
    <name evidence="6" type="primary">ybaK</name>
    <name evidence="6" type="ORF">DW912_12345</name>
</gene>
<reference evidence="6 7" key="1">
    <citation type="submission" date="2018-08" db="EMBL/GenBank/DDBJ databases">
        <title>A genome reference for cultivated species of the human gut microbiota.</title>
        <authorList>
            <person name="Zou Y."/>
            <person name="Xue W."/>
            <person name="Luo G."/>
        </authorList>
    </citation>
    <scope>NUCLEOTIDE SEQUENCE [LARGE SCALE GENOMIC DNA]</scope>
    <source>
        <strain evidence="6 7">AM42-17AT</strain>
    </source>
</reference>
<sequence length="159" mass="17479">MGKKEAKTNAIRILETMKIPYEAHTYECDDFVDAAQIADKLGLDHAGMYKTITTVGKSGGYYVFVVPIDDEIDFKKAAKAAGEKSIEMLHLKDLTKVTGYIRGGCTSIGMKKQYPTFIHEAAKEQDKITVSGGRLGLQITLAPDDLCRAARAEYADIIK</sequence>
<dbReference type="InterPro" id="IPR036754">
    <property type="entry name" value="YbaK/aa-tRNA-synt-asso_dom_sf"/>
</dbReference>
<protein>
    <recommendedName>
        <fullName evidence="4">Cys-tRNA(Pro)/Cys-tRNA(Cys) deacylase</fullName>
        <ecNumber evidence="4">4.2.-.-</ecNumber>
    </recommendedName>
</protein>
<evidence type="ECO:0000259" key="5">
    <source>
        <dbReference type="Pfam" id="PF04073"/>
    </source>
</evidence>
<feature type="domain" description="YbaK/aminoacyl-tRNA synthetase-associated" evidence="5">
    <location>
        <begin position="33"/>
        <end position="148"/>
    </location>
</feature>
<dbReference type="GO" id="GO:0016829">
    <property type="term" value="F:lyase activity"/>
    <property type="evidence" value="ECO:0007669"/>
    <property type="project" value="UniProtKB-KW"/>
</dbReference>
<dbReference type="RefSeq" id="WP_118333188.1">
    <property type="nucleotide sequence ID" value="NZ_QSFZ01000014.1"/>
</dbReference>
<dbReference type="SUPFAM" id="SSF55826">
    <property type="entry name" value="YbaK/ProRS associated domain"/>
    <property type="match status" value="1"/>
</dbReference>